<dbReference type="OrthoDB" id="27939at10239"/>
<feature type="compositionally biased region" description="Basic residues" evidence="1">
    <location>
        <begin position="459"/>
        <end position="474"/>
    </location>
</feature>
<dbReference type="RefSeq" id="YP_001950102.1">
    <property type="nucleotide sequence ID" value="NC_010811.2"/>
</dbReference>
<proteinExistence type="predicted"/>
<evidence type="ECO:0008006" key="4">
    <source>
        <dbReference type="Google" id="ProtNLM"/>
    </source>
</evidence>
<feature type="compositionally biased region" description="Acidic residues" evidence="1">
    <location>
        <begin position="435"/>
        <end position="455"/>
    </location>
</feature>
<reference evidence="2 3" key="1">
    <citation type="journal article" date="2010" name="Virology">
        <title>A jumbo phage infecting the phytopathogen Ralstonia solanacearum defines a new lineage of the Myoviridae family.</title>
        <authorList>
            <person name="Yamada T."/>
            <person name="Satoh S."/>
            <person name="Ishikawa H."/>
            <person name="Fujiwara A."/>
            <person name="Kawasaki T."/>
            <person name="Fujie M."/>
            <person name="Ogata H."/>
        </authorList>
    </citation>
    <scope>NUCLEOTIDE SEQUENCE [LARGE SCALE GENOMIC DNA]</scope>
</reference>
<feature type="region of interest" description="Disordered" evidence="1">
    <location>
        <begin position="200"/>
        <end position="219"/>
    </location>
</feature>
<feature type="compositionally biased region" description="Polar residues" evidence="1">
    <location>
        <begin position="204"/>
        <end position="219"/>
    </location>
</feature>
<feature type="region of interest" description="Disordered" evidence="1">
    <location>
        <begin position="1"/>
        <end position="22"/>
    </location>
</feature>
<feature type="compositionally biased region" description="Acidic residues" evidence="1">
    <location>
        <begin position="386"/>
        <end position="410"/>
    </location>
</feature>
<feature type="compositionally biased region" description="Basic residues" evidence="1">
    <location>
        <begin position="317"/>
        <end position="328"/>
    </location>
</feature>
<evidence type="ECO:0000313" key="2">
    <source>
        <dbReference type="EMBL" id="BAG41672.1"/>
    </source>
</evidence>
<organism evidence="2 3">
    <name type="scientific">Ralstonia phage phiRSL1</name>
    <dbReference type="NCBI Taxonomy" id="1980924"/>
    <lineage>
        <taxon>Viruses</taxon>
        <taxon>Duplodnaviria</taxon>
        <taxon>Heunggongvirae</taxon>
        <taxon>Uroviricota</taxon>
        <taxon>Caudoviricetes</taxon>
        <taxon>Mieseafarmvirus</taxon>
        <taxon>Mieseafarmvirus RSL1</taxon>
    </lineage>
</organism>
<accession>B2ZYC2</accession>
<protein>
    <recommendedName>
        <fullName evidence="4">SsDNA binding protein</fullName>
    </recommendedName>
</protein>
<name>B2ZYC2_9CAUD</name>
<feature type="region of interest" description="Disordered" evidence="1">
    <location>
        <begin position="59"/>
        <end position="81"/>
    </location>
</feature>
<keyword evidence="3" id="KW-1185">Reference proteome</keyword>
<evidence type="ECO:0000313" key="3">
    <source>
        <dbReference type="Proteomes" id="UP000001034"/>
    </source>
</evidence>
<feature type="compositionally biased region" description="Acidic residues" evidence="1">
    <location>
        <begin position="478"/>
        <end position="490"/>
    </location>
</feature>
<feature type="compositionally biased region" description="Acidic residues" evidence="1">
    <location>
        <begin position="293"/>
        <end position="313"/>
    </location>
</feature>
<feature type="compositionally biased region" description="Basic residues" evidence="1">
    <location>
        <begin position="413"/>
        <end position="431"/>
    </location>
</feature>
<feature type="region of interest" description="Disordered" evidence="1">
    <location>
        <begin position="249"/>
        <end position="490"/>
    </location>
</feature>
<feature type="compositionally biased region" description="Acidic residues" evidence="1">
    <location>
        <begin position="332"/>
        <end position="366"/>
    </location>
</feature>
<dbReference type="GeneID" id="6369936"/>
<evidence type="ECO:0000256" key="1">
    <source>
        <dbReference type="SAM" id="MobiDB-lite"/>
    </source>
</evidence>
<feature type="compositionally biased region" description="Polar residues" evidence="1">
    <location>
        <begin position="66"/>
        <end position="78"/>
    </location>
</feature>
<feature type="compositionally biased region" description="Basic residues" evidence="1">
    <location>
        <begin position="371"/>
        <end position="380"/>
    </location>
</feature>
<sequence>MAKQQGADFDSVKTNNRAERIRPSDKVNIMKLPAKKWVTLRLFGPTFSYCTYWVKTKKKDGKGTTNFSVNSPSYSPDTQEFDSTKYDPWRDLYQAERGVDQKDRNIQVATHFYINAIMRSEQKKEPARKSKPTSSERKTGYKDKDSDTWTPVVALRLPAGVVAKIQKMKGLNTVDGKGGTKSYSLSHPKFGMDIRIMHDPDESPANQYTIQPGPNGQTPLTEEELAYLKWDLSELASEQTEEEVKADFASWAKRNGIKLKGGKKRSDEDFEEEDEDEAPKSKKGKAAKKPARDEDEDEDFDDDDGDDEDEDDEPPAKKGKKAPAKSKRKADEDDEDEDDDSEDDDEDDEDSDSDDEDDDDFDDEDDEPKKGKGKPAKKGGKSAPWSDDEDDEDGDDDADDEDEDEDEDDEPKAKRKAPAKKTTKPAKKTSKKPVDEDDDDDFGDDDDEDEDEEEEAPKAKKGKSKPAAKKSSKKRPADEDDDDDFGDDDE</sequence>
<dbReference type="Proteomes" id="UP000001034">
    <property type="component" value="Segment"/>
</dbReference>
<dbReference type="EMBL" id="AB366653">
    <property type="protein sequence ID" value="BAG41672.1"/>
    <property type="molecule type" value="Genomic_DNA"/>
</dbReference>
<feature type="compositionally biased region" description="Acidic residues" evidence="1">
    <location>
        <begin position="268"/>
        <end position="277"/>
    </location>
</feature>
<feature type="region of interest" description="Disordered" evidence="1">
    <location>
        <begin position="120"/>
        <end position="145"/>
    </location>
</feature>
<dbReference type="KEGG" id="vg:6369936"/>